<name>A0A8J2JXP7_9HEXA</name>
<gene>
    <name evidence="2" type="ORF">AFUS01_LOCUS16154</name>
</gene>
<evidence type="ECO:0000313" key="2">
    <source>
        <dbReference type="EMBL" id="CAG7727304.1"/>
    </source>
</evidence>
<protein>
    <submittedName>
        <fullName evidence="2">Uncharacterized protein</fullName>
    </submittedName>
</protein>
<dbReference type="EMBL" id="CAJVCH010146743">
    <property type="protein sequence ID" value="CAG7727304.1"/>
    <property type="molecule type" value="Genomic_DNA"/>
</dbReference>
<comment type="caution">
    <text evidence="2">The sequence shown here is derived from an EMBL/GenBank/DDBJ whole genome shotgun (WGS) entry which is preliminary data.</text>
</comment>
<proteinExistence type="predicted"/>
<dbReference type="AlphaFoldDB" id="A0A8J2JXP7"/>
<feature type="chain" id="PRO_5035283905" evidence="1">
    <location>
        <begin position="18"/>
        <end position="129"/>
    </location>
</feature>
<accession>A0A8J2JXP7</accession>
<reference evidence="2" key="1">
    <citation type="submission" date="2021-06" db="EMBL/GenBank/DDBJ databases">
        <authorList>
            <person name="Hodson N. C."/>
            <person name="Mongue J. A."/>
            <person name="Jaron S. K."/>
        </authorList>
    </citation>
    <scope>NUCLEOTIDE SEQUENCE</scope>
</reference>
<sequence length="129" mass="13989">MAKLFIFTLFLISICLAHPSHNTPTNTQINATEYESNLHVLEQAVASQKDFDTVSEKQQPTNSSVTRHKKQALAAIASIGSRILESITPTAAGGFLAHIKALFGGTPQTFLQRVGHGKMDLEKTGPLVF</sequence>
<evidence type="ECO:0000313" key="3">
    <source>
        <dbReference type="Proteomes" id="UP000708208"/>
    </source>
</evidence>
<organism evidence="2 3">
    <name type="scientific">Allacma fusca</name>
    <dbReference type="NCBI Taxonomy" id="39272"/>
    <lineage>
        <taxon>Eukaryota</taxon>
        <taxon>Metazoa</taxon>
        <taxon>Ecdysozoa</taxon>
        <taxon>Arthropoda</taxon>
        <taxon>Hexapoda</taxon>
        <taxon>Collembola</taxon>
        <taxon>Symphypleona</taxon>
        <taxon>Sminthuridae</taxon>
        <taxon>Allacma</taxon>
    </lineage>
</organism>
<dbReference type="Proteomes" id="UP000708208">
    <property type="component" value="Unassembled WGS sequence"/>
</dbReference>
<keyword evidence="3" id="KW-1185">Reference proteome</keyword>
<feature type="signal peptide" evidence="1">
    <location>
        <begin position="1"/>
        <end position="17"/>
    </location>
</feature>
<keyword evidence="1" id="KW-0732">Signal</keyword>
<evidence type="ECO:0000256" key="1">
    <source>
        <dbReference type="SAM" id="SignalP"/>
    </source>
</evidence>